<feature type="compositionally biased region" description="Polar residues" evidence="6">
    <location>
        <begin position="342"/>
        <end position="361"/>
    </location>
</feature>
<dbReference type="EMBL" id="JABTTQ020000360">
    <property type="protein sequence ID" value="KAK6139764.1"/>
    <property type="molecule type" value="Genomic_DNA"/>
</dbReference>
<dbReference type="InterPro" id="IPR044806">
    <property type="entry name" value="WVD2/WDL1-4"/>
</dbReference>
<feature type="compositionally biased region" description="Polar residues" evidence="6">
    <location>
        <begin position="143"/>
        <end position="162"/>
    </location>
</feature>
<proteinExistence type="inferred from homology"/>
<accession>A0ABR0VYK0</accession>
<evidence type="ECO:0000313" key="8">
    <source>
        <dbReference type="EMBL" id="KAK6139764.1"/>
    </source>
</evidence>
<dbReference type="PANTHER" id="PTHR46372:SF26">
    <property type="entry name" value="(WILD MALAYSIAN BANANA) HYPOTHETICAL PROTEIN"/>
    <property type="match status" value="1"/>
</dbReference>
<evidence type="ECO:0000256" key="1">
    <source>
        <dbReference type="ARBA" id="ARBA00004245"/>
    </source>
</evidence>
<evidence type="ECO:0000256" key="5">
    <source>
        <dbReference type="ARBA" id="ARBA00023212"/>
    </source>
</evidence>
<dbReference type="Proteomes" id="UP001318860">
    <property type="component" value="Unassembled WGS sequence"/>
</dbReference>
<feature type="compositionally biased region" description="Polar residues" evidence="6">
    <location>
        <begin position="194"/>
        <end position="203"/>
    </location>
</feature>
<evidence type="ECO:0000256" key="3">
    <source>
        <dbReference type="ARBA" id="ARBA00022490"/>
    </source>
</evidence>
<dbReference type="InterPro" id="IPR027329">
    <property type="entry name" value="TPX2_C"/>
</dbReference>
<evidence type="ECO:0000259" key="7">
    <source>
        <dbReference type="Pfam" id="PF06886"/>
    </source>
</evidence>
<keyword evidence="3" id="KW-0963">Cytoplasm</keyword>
<feature type="compositionally biased region" description="Polar residues" evidence="6">
    <location>
        <begin position="97"/>
        <end position="106"/>
    </location>
</feature>
<feature type="compositionally biased region" description="Polar residues" evidence="6">
    <location>
        <begin position="323"/>
        <end position="333"/>
    </location>
</feature>
<comment type="similarity">
    <text evidence="2">Belongs to the TPX2 family.</text>
</comment>
<feature type="compositionally biased region" description="Basic and acidic residues" evidence="6">
    <location>
        <begin position="112"/>
        <end position="142"/>
    </location>
</feature>
<keyword evidence="5" id="KW-0206">Cytoskeleton</keyword>
<dbReference type="PANTHER" id="PTHR46372">
    <property type="entry name" value="PROTEIN WVD2-LIKE 3"/>
    <property type="match status" value="1"/>
</dbReference>
<evidence type="ECO:0000313" key="9">
    <source>
        <dbReference type="Proteomes" id="UP001318860"/>
    </source>
</evidence>
<evidence type="ECO:0000256" key="6">
    <source>
        <dbReference type="SAM" id="MobiDB-lite"/>
    </source>
</evidence>
<keyword evidence="9" id="KW-1185">Reference proteome</keyword>
<feature type="compositionally biased region" description="Basic and acidic residues" evidence="6">
    <location>
        <begin position="256"/>
        <end position="276"/>
    </location>
</feature>
<gene>
    <name evidence="8" type="ORF">DH2020_026440</name>
</gene>
<evidence type="ECO:0000256" key="2">
    <source>
        <dbReference type="ARBA" id="ARBA00005885"/>
    </source>
</evidence>
<organism evidence="8 9">
    <name type="scientific">Rehmannia glutinosa</name>
    <name type="common">Chinese foxglove</name>
    <dbReference type="NCBI Taxonomy" id="99300"/>
    <lineage>
        <taxon>Eukaryota</taxon>
        <taxon>Viridiplantae</taxon>
        <taxon>Streptophyta</taxon>
        <taxon>Embryophyta</taxon>
        <taxon>Tracheophyta</taxon>
        <taxon>Spermatophyta</taxon>
        <taxon>Magnoliopsida</taxon>
        <taxon>eudicotyledons</taxon>
        <taxon>Gunneridae</taxon>
        <taxon>Pentapetalae</taxon>
        <taxon>asterids</taxon>
        <taxon>lamiids</taxon>
        <taxon>Lamiales</taxon>
        <taxon>Orobanchaceae</taxon>
        <taxon>Rehmannieae</taxon>
        <taxon>Rehmannia</taxon>
    </lineage>
</organism>
<feature type="compositionally biased region" description="Low complexity" evidence="6">
    <location>
        <begin position="163"/>
        <end position="174"/>
    </location>
</feature>
<comment type="caution">
    <text evidence="8">The sequence shown here is derived from an EMBL/GenBank/DDBJ whole genome shotgun (WGS) entry which is preliminary data.</text>
</comment>
<feature type="region of interest" description="Disordered" evidence="6">
    <location>
        <begin position="17"/>
        <end position="222"/>
    </location>
</feature>
<sequence length="437" mass="48027">MESEIGEDEKRVVLENCINSEGSSPDLNKENISNSDEPFPDVIKDKDGLISSGPEIELSKDVSKSSKTPSESKNPKISKLAKNQTDSKGSVVFGRSTKPSLSQSLSFPVRGRHSDVMKRKTEVYPSKSDTKPSQKTVAKVESKVSNGKGVTNAGKTSSRRATLSSLPSLRQSPSGKHLSANGTVMKPETDVLVENNSEPSNNGLPVKEDEEEDVHSITSSTQQRINVAAFSFRLEQRAEKRKEFFSKIEEKIHAKEMEKTNLQEKSKENQEAEIKQLRKSLKFKATPMPSFYKEPPPKVELKKIPTTRPISPKLGRNKGGVSTPLNSSENGGSCVSPKVTRDNCNSPKSPQSNGDKGNNAVSKKLTKSSLSKPQTRKVKVGQTESQNKQTYALNSDEIQDRPRCVPEFEDQIEECPERNGAHCNNSEVMPADVTVEG</sequence>
<feature type="compositionally biased region" description="Polar residues" evidence="6">
    <location>
        <begin position="382"/>
        <end position="393"/>
    </location>
</feature>
<keyword evidence="4" id="KW-0493">Microtubule</keyword>
<feature type="region of interest" description="Disordered" evidence="6">
    <location>
        <begin position="417"/>
        <end position="437"/>
    </location>
</feature>
<feature type="region of interest" description="Disordered" evidence="6">
    <location>
        <begin position="256"/>
        <end position="398"/>
    </location>
</feature>
<feature type="domain" description="TPX2 C-terminal" evidence="7">
    <location>
        <begin position="230"/>
        <end position="304"/>
    </location>
</feature>
<dbReference type="Pfam" id="PF06886">
    <property type="entry name" value="TPX2"/>
    <property type="match status" value="1"/>
</dbReference>
<feature type="compositionally biased region" description="Polar residues" evidence="6">
    <location>
        <begin position="17"/>
        <end position="36"/>
    </location>
</feature>
<name>A0ABR0VYK0_REHGL</name>
<evidence type="ECO:0000256" key="4">
    <source>
        <dbReference type="ARBA" id="ARBA00022701"/>
    </source>
</evidence>
<protein>
    <recommendedName>
        <fullName evidence="7">TPX2 C-terminal domain-containing protein</fullName>
    </recommendedName>
</protein>
<reference evidence="8 9" key="1">
    <citation type="journal article" date="2021" name="Comput. Struct. Biotechnol. J.">
        <title>De novo genome assembly of the potent medicinal plant Rehmannia glutinosa using nanopore technology.</title>
        <authorList>
            <person name="Ma L."/>
            <person name="Dong C."/>
            <person name="Song C."/>
            <person name="Wang X."/>
            <person name="Zheng X."/>
            <person name="Niu Y."/>
            <person name="Chen S."/>
            <person name="Feng W."/>
        </authorList>
    </citation>
    <scope>NUCLEOTIDE SEQUENCE [LARGE SCALE GENOMIC DNA]</scope>
    <source>
        <strain evidence="8">DH-2019</strain>
    </source>
</reference>
<comment type="subcellular location">
    <subcellularLocation>
        <location evidence="1">Cytoplasm</location>
        <location evidence="1">Cytoskeleton</location>
    </subcellularLocation>
</comment>